<dbReference type="InterPro" id="IPR039151">
    <property type="entry name" value="INTU"/>
</dbReference>
<dbReference type="GO" id="GO:0005929">
    <property type="term" value="C:cilium"/>
    <property type="evidence" value="ECO:0007669"/>
    <property type="project" value="TreeGrafter"/>
</dbReference>
<keyword evidence="4" id="KW-1185">Reference proteome</keyword>
<feature type="compositionally biased region" description="Low complexity" evidence="1">
    <location>
        <begin position="389"/>
        <end position="400"/>
    </location>
</feature>
<dbReference type="OrthoDB" id="10263272at2759"/>
<evidence type="ECO:0000313" key="3">
    <source>
        <dbReference type="EMBL" id="OQR73299.1"/>
    </source>
</evidence>
<sequence length="555" mass="61146">MMTHRYPESSWTSGLERATGSSSSTEAWEGRIDPSGRLFYIETPPEPNWDEIKVNLPIENRRGVNYGRKAGFAEKLLGLRVGRGGVVEAILVDGAEQLIHEGDVVHRVEGIPVQDRAGIEMTLSGLAPGAQSVRLHLLRRSLKVEEVDQTPLRQPPDFPHQLLYFQPGAREAYKFPESPPAAISGAFPTLHDALDNSFNSGASVTSITFEQQLHSVSYAQLDSGGLLCVAVSADIVPLPLIGSMVAQLRQVVAAEFGPSNSLDRAIEQRRAGVDAFFSRFFHSLRAEPPDTRALSLPRLTLLADAVKVKLDTVLYRFEACELEDGAYVRTHHVLGGAIFAHDGIVCSHLQRPHLELVFLLLRQERVLNTGDVARTIIWRPIHLPERVAAGGSSGADATTADADRREGSPEDSTEAPATFLLVVSRGPFVLASLLEVNDFCIHDGNPAPDPFLVDWADENLTIVKNVLVNVGPIVLENFIVLDETRGFYVADKQRHDTELWTFLRRRRLSNCLMGKASDGGYMACQRIDGVVVVNRQDKPLYTIEHAIKAIRTIEL</sequence>
<feature type="domain" description="CCZ1/INTU second Longin" evidence="2">
    <location>
        <begin position="333"/>
        <end position="460"/>
    </location>
</feature>
<feature type="region of interest" description="Disordered" evidence="1">
    <location>
        <begin position="1"/>
        <end position="29"/>
    </location>
</feature>
<evidence type="ECO:0000313" key="4">
    <source>
        <dbReference type="Proteomes" id="UP000192247"/>
    </source>
</evidence>
<accession>A0A1V9XIG5</accession>
<evidence type="ECO:0000256" key="1">
    <source>
        <dbReference type="SAM" id="MobiDB-lite"/>
    </source>
</evidence>
<dbReference type="PANTHER" id="PTHR21082:SF4">
    <property type="entry name" value="PROTEIN INTURNED"/>
    <property type="match status" value="1"/>
</dbReference>
<dbReference type="GO" id="GO:0001736">
    <property type="term" value="P:establishment of planar polarity"/>
    <property type="evidence" value="ECO:0007669"/>
    <property type="project" value="InterPro"/>
</dbReference>
<dbReference type="InParanoid" id="A0A1V9XIG5"/>
<dbReference type="Pfam" id="PF19032">
    <property type="entry name" value="Intu_longin_2"/>
    <property type="match status" value="1"/>
</dbReference>
<evidence type="ECO:0000259" key="2">
    <source>
        <dbReference type="Pfam" id="PF19032"/>
    </source>
</evidence>
<dbReference type="InterPro" id="IPR043988">
    <property type="entry name" value="CCZ1/INTU_longin_2"/>
</dbReference>
<comment type="caution">
    <text evidence="3">The sequence shown here is derived from an EMBL/GenBank/DDBJ whole genome shotgun (WGS) entry which is preliminary data.</text>
</comment>
<dbReference type="GO" id="GO:0007399">
    <property type="term" value="P:nervous system development"/>
    <property type="evidence" value="ECO:0007669"/>
    <property type="project" value="TreeGrafter"/>
</dbReference>
<protein>
    <recommendedName>
        <fullName evidence="2">CCZ1/INTU second Longin domain-containing protein</fullName>
    </recommendedName>
</protein>
<dbReference type="PANTHER" id="PTHR21082">
    <property type="entry name" value="PROTEIN INTURNED"/>
    <property type="match status" value="1"/>
</dbReference>
<feature type="region of interest" description="Disordered" evidence="1">
    <location>
        <begin position="389"/>
        <end position="413"/>
    </location>
</feature>
<dbReference type="Proteomes" id="UP000192247">
    <property type="component" value="Unassembled WGS sequence"/>
</dbReference>
<reference evidence="3 4" key="1">
    <citation type="journal article" date="2017" name="Gigascience">
        <title>Draft genome of the honey bee ectoparasitic mite, Tropilaelaps mercedesae, is shaped by the parasitic life history.</title>
        <authorList>
            <person name="Dong X."/>
            <person name="Armstrong S.D."/>
            <person name="Xia D."/>
            <person name="Makepeace B.L."/>
            <person name="Darby A.C."/>
            <person name="Kadowaki T."/>
        </authorList>
    </citation>
    <scope>NUCLEOTIDE SEQUENCE [LARGE SCALE GENOMIC DNA]</scope>
    <source>
        <strain evidence="3">Wuxi-XJTLU</strain>
    </source>
</reference>
<dbReference type="GO" id="GO:0005737">
    <property type="term" value="C:cytoplasm"/>
    <property type="evidence" value="ECO:0007669"/>
    <property type="project" value="TreeGrafter"/>
</dbReference>
<dbReference type="GO" id="GO:0016192">
    <property type="term" value="P:vesicle-mediated transport"/>
    <property type="evidence" value="ECO:0007669"/>
    <property type="project" value="InterPro"/>
</dbReference>
<feature type="compositionally biased region" description="Polar residues" evidence="1">
    <location>
        <begin position="9"/>
        <end position="26"/>
    </location>
</feature>
<dbReference type="STRING" id="418985.A0A1V9XIG5"/>
<gene>
    <name evidence="3" type="ORF">BIW11_09819</name>
</gene>
<dbReference type="EMBL" id="MNPL01010159">
    <property type="protein sequence ID" value="OQR73299.1"/>
    <property type="molecule type" value="Genomic_DNA"/>
</dbReference>
<name>A0A1V9XIG5_9ACAR</name>
<organism evidence="3 4">
    <name type="scientific">Tropilaelaps mercedesae</name>
    <dbReference type="NCBI Taxonomy" id="418985"/>
    <lineage>
        <taxon>Eukaryota</taxon>
        <taxon>Metazoa</taxon>
        <taxon>Ecdysozoa</taxon>
        <taxon>Arthropoda</taxon>
        <taxon>Chelicerata</taxon>
        <taxon>Arachnida</taxon>
        <taxon>Acari</taxon>
        <taxon>Parasitiformes</taxon>
        <taxon>Mesostigmata</taxon>
        <taxon>Gamasina</taxon>
        <taxon>Dermanyssoidea</taxon>
        <taxon>Laelapidae</taxon>
        <taxon>Tropilaelaps</taxon>
    </lineage>
</organism>
<dbReference type="GO" id="GO:0060271">
    <property type="term" value="P:cilium assembly"/>
    <property type="evidence" value="ECO:0007669"/>
    <property type="project" value="InterPro"/>
</dbReference>
<dbReference type="AlphaFoldDB" id="A0A1V9XIG5"/>
<proteinExistence type="predicted"/>